<feature type="domain" description="Anthrax toxin lethal/endema factor N-/C-terminal" evidence="1">
    <location>
        <begin position="96"/>
        <end position="190"/>
    </location>
</feature>
<dbReference type="RefSeq" id="WP_285582238.1">
    <property type="nucleotide sequence ID" value="NZ_BSTK01000018.1"/>
</dbReference>
<name>A0A9W6SBR7_9ACTN</name>
<protein>
    <recommendedName>
        <fullName evidence="1">Anthrax toxin lethal/endema factor N-/C-terminal domain-containing protein</fullName>
    </recommendedName>
</protein>
<dbReference type="AlphaFoldDB" id="A0A9W6SBR7"/>
<dbReference type="InterPro" id="IPR014781">
    <property type="entry name" value="Anthrax_toxin_lethal/edema_N/C"/>
</dbReference>
<evidence type="ECO:0000313" key="3">
    <source>
        <dbReference type="Proteomes" id="UP001165074"/>
    </source>
</evidence>
<dbReference type="Proteomes" id="UP001165074">
    <property type="component" value="Unassembled WGS sequence"/>
</dbReference>
<dbReference type="EMBL" id="BSTK01000018">
    <property type="protein sequence ID" value="GLY90979.1"/>
    <property type="molecule type" value="Genomic_DNA"/>
</dbReference>
<evidence type="ECO:0000313" key="2">
    <source>
        <dbReference type="EMBL" id="GLY90979.1"/>
    </source>
</evidence>
<evidence type="ECO:0000259" key="1">
    <source>
        <dbReference type="Pfam" id="PF07737"/>
    </source>
</evidence>
<comment type="caution">
    <text evidence="2">The sequence shown here is derived from an EMBL/GenBank/DDBJ whole genome shotgun (WGS) entry which is preliminary data.</text>
</comment>
<accession>A0A9W6SBR7</accession>
<proteinExistence type="predicted"/>
<dbReference type="Pfam" id="PF07737">
    <property type="entry name" value="ATLF"/>
    <property type="match status" value="1"/>
</dbReference>
<reference evidence="2" key="1">
    <citation type="submission" date="2023-03" db="EMBL/GenBank/DDBJ databases">
        <title>Actinoallomurus iriomotensis NBRC 103684.</title>
        <authorList>
            <person name="Ichikawa N."/>
            <person name="Sato H."/>
            <person name="Tonouchi N."/>
        </authorList>
    </citation>
    <scope>NUCLEOTIDE SEQUENCE</scope>
    <source>
        <strain evidence="2">NBRC 103684</strain>
    </source>
</reference>
<organism evidence="2 3">
    <name type="scientific">Actinoallomurus iriomotensis</name>
    <dbReference type="NCBI Taxonomy" id="478107"/>
    <lineage>
        <taxon>Bacteria</taxon>
        <taxon>Bacillati</taxon>
        <taxon>Actinomycetota</taxon>
        <taxon>Actinomycetes</taxon>
        <taxon>Streptosporangiales</taxon>
        <taxon>Thermomonosporaceae</taxon>
        <taxon>Actinoallomurus</taxon>
    </lineage>
</organism>
<gene>
    <name evidence="2" type="ORF">Airi02_089080</name>
</gene>
<sequence length="257" mass="27846">MAKFEQVIERSIFRKVAGFFRNSSKTIAHDAARPPIPGSFVHEAGGTPSTRLFAIYGDRLRITGSGPLVQQYLSDLECLPDSFHNKLLGYFAGHPKGGIDIIDGPVTNLLTDLRGAAPRGWSSGKTWDEVPGALDPSTNRVIIGTEGKHGCVSLALHEAGHAVDAALGRESDSVGFQQLHTLMDTKAPYFTQPGAAGREETFAEGLAAWAKNRHLSPDDRAIAIGDALELRGYKQIQGTAFDNYFLDIQHSLEPRPL</sequence>
<keyword evidence="3" id="KW-1185">Reference proteome</keyword>